<dbReference type="Proteomes" id="UP000638732">
    <property type="component" value="Unassembled WGS sequence"/>
</dbReference>
<reference evidence="1" key="2">
    <citation type="submission" date="2020-10" db="EMBL/GenBank/DDBJ databases">
        <title>Mucilaginibacter sp. nov., isolated from soil.</title>
        <authorList>
            <person name="Jeon C.O."/>
        </authorList>
    </citation>
    <scope>NUCLEOTIDE SEQUENCE</scope>
    <source>
        <strain evidence="1">R11</strain>
    </source>
</reference>
<comment type="caution">
    <text evidence="1">The sequence shown here is derived from an EMBL/GenBank/DDBJ whole genome shotgun (WGS) entry which is preliminary data.</text>
</comment>
<dbReference type="RefSeq" id="WP_166584415.1">
    <property type="nucleotide sequence ID" value="NZ_WWEO01000038.1"/>
</dbReference>
<evidence type="ECO:0000313" key="2">
    <source>
        <dbReference type="Proteomes" id="UP000638732"/>
    </source>
</evidence>
<dbReference type="AlphaFoldDB" id="A0A965ZCA6"/>
<sequence length="181" mass="19260">MLGAFVGLLTLIAILNQLPFFQTATNAFISRFNTASEQEGGVQGTLGGRYLGGMLNIFSSSSNIPFFGYGAGIFTNVGSKLLTGTLISGIAEGEWGRMIAELGTLMGVTVIFVRFSLSLETVLKAYRRLSIGDVLPWTLLGYSLLQGPQANWAQPTSLGFSILSIGLVLAASKSSNQRKLN</sequence>
<keyword evidence="2" id="KW-1185">Reference proteome</keyword>
<dbReference type="EMBL" id="WWEO01000038">
    <property type="protein sequence ID" value="NCD68388.1"/>
    <property type="molecule type" value="Genomic_DNA"/>
</dbReference>
<name>A0A965ZCA6_9SPHI</name>
<evidence type="ECO:0000313" key="1">
    <source>
        <dbReference type="EMBL" id="NCD68388.1"/>
    </source>
</evidence>
<organism evidence="1 2">
    <name type="scientific">Mucilaginibacter agri</name>
    <dbReference type="NCBI Taxonomy" id="2695265"/>
    <lineage>
        <taxon>Bacteria</taxon>
        <taxon>Pseudomonadati</taxon>
        <taxon>Bacteroidota</taxon>
        <taxon>Sphingobacteriia</taxon>
        <taxon>Sphingobacteriales</taxon>
        <taxon>Sphingobacteriaceae</taxon>
        <taxon>Mucilaginibacter</taxon>
    </lineage>
</organism>
<accession>A0A965ZCA6</accession>
<reference evidence="1" key="1">
    <citation type="submission" date="2020-01" db="EMBL/GenBank/DDBJ databases">
        <authorList>
            <person name="Seo Y.L."/>
        </authorList>
    </citation>
    <scope>NUCLEOTIDE SEQUENCE</scope>
    <source>
        <strain evidence="1">R11</strain>
    </source>
</reference>
<proteinExistence type="predicted"/>
<protein>
    <submittedName>
        <fullName evidence="1">Uncharacterized protein</fullName>
    </submittedName>
</protein>
<gene>
    <name evidence="1" type="ORF">GSY63_03380</name>
</gene>